<keyword evidence="2" id="KW-0862">Zinc</keyword>
<evidence type="ECO:0000256" key="7">
    <source>
        <dbReference type="SAM" id="SignalP"/>
    </source>
</evidence>
<name>A0A0N0V4G8_FUSLA</name>
<proteinExistence type="predicted"/>
<dbReference type="Proteomes" id="UP000037904">
    <property type="component" value="Unassembled WGS sequence"/>
</dbReference>
<feature type="signal peptide" evidence="7">
    <location>
        <begin position="1"/>
        <end position="21"/>
    </location>
</feature>
<dbReference type="PANTHER" id="PTHR36206:SF13">
    <property type="entry name" value="TRANSCRIPTIONAL REGULATORY PROTEIN MOC3"/>
    <property type="match status" value="1"/>
</dbReference>
<keyword evidence="3" id="KW-0805">Transcription regulation</keyword>
<evidence type="ECO:0000256" key="6">
    <source>
        <dbReference type="ARBA" id="ARBA00023242"/>
    </source>
</evidence>
<evidence type="ECO:0000256" key="1">
    <source>
        <dbReference type="ARBA" id="ARBA00022723"/>
    </source>
</evidence>
<dbReference type="AlphaFoldDB" id="A0A0N0V4G8"/>
<keyword evidence="1" id="KW-0479">Metal-binding</keyword>
<keyword evidence="6" id="KW-0539">Nucleus</keyword>
<sequence length="424" mass="47307">MYVVTINLGLAQLSSPFVALACNVLVSSPRRARTDIEQNLWSHIVPQLAHSIPSVRAAVEAFGSSYNEYVLKVDTPCPGLETTKQYAQALRLVQHDLVTLQYGPLPGIIACLFLACVEALQQRLNKSHLHLLGAFSLLLSAPDSKALATVDVEIVSFLFCKLDLHVATYGVSNPPHLPPLPAITTDIMTSLPPDRSLYKILHSCYHFTARAHQYKYASRRIMPHDLLIEQGRQLGTLKQWLSHNSLPSPWDVESDESLLVLRAQCLTALIHASTILEPRETSYDYYGPDFEEIVTTIEALLMSKCHQQDSQYGNLPSFIPEMGIIPPLYFTAKKYRNSYWRRKAFRLIGKCGKEGPWCAETESLIAEAVIETEEGLVDKASLDLSRNEDATIDSPSNIPEKSRINCSWTVDPSKEDGDCNAVTR</sequence>
<comment type="caution">
    <text evidence="8">The sequence shown here is derived from an EMBL/GenBank/DDBJ whole genome shotgun (WGS) entry which is preliminary data.</text>
</comment>
<gene>
    <name evidence="8" type="ORF">FLAG1_12148</name>
</gene>
<reference evidence="8 9" key="1">
    <citation type="submission" date="2015-04" db="EMBL/GenBank/DDBJ databases">
        <title>The draft genome sequence of Fusarium langsethiae, a T-2/HT-2 mycotoxin producer.</title>
        <authorList>
            <person name="Lysoe E."/>
            <person name="Divon H.H."/>
            <person name="Terzi V."/>
            <person name="Orru L."/>
            <person name="Lamontanara A."/>
            <person name="Kolseth A.-K."/>
            <person name="Frandsen R.J."/>
            <person name="Nielsen K."/>
            <person name="Thrane U."/>
        </authorList>
    </citation>
    <scope>NUCLEOTIDE SEQUENCE [LARGE SCALE GENOMIC DNA]</scope>
    <source>
        <strain evidence="8 9">Fl201059</strain>
    </source>
</reference>
<organism evidence="8 9">
    <name type="scientific">Fusarium langsethiae</name>
    <dbReference type="NCBI Taxonomy" id="179993"/>
    <lineage>
        <taxon>Eukaryota</taxon>
        <taxon>Fungi</taxon>
        <taxon>Dikarya</taxon>
        <taxon>Ascomycota</taxon>
        <taxon>Pezizomycotina</taxon>
        <taxon>Sordariomycetes</taxon>
        <taxon>Hypocreomycetidae</taxon>
        <taxon>Hypocreales</taxon>
        <taxon>Nectriaceae</taxon>
        <taxon>Fusarium</taxon>
    </lineage>
</organism>
<dbReference type="PANTHER" id="PTHR36206">
    <property type="entry name" value="ASPERCRYPTIN BIOSYNTHESIS CLUSTER-SPECIFIC TRANSCRIPTION REGULATOR ATNN-RELATED"/>
    <property type="match status" value="1"/>
</dbReference>
<dbReference type="GO" id="GO:0046872">
    <property type="term" value="F:metal ion binding"/>
    <property type="evidence" value="ECO:0007669"/>
    <property type="project" value="UniProtKB-KW"/>
</dbReference>
<protein>
    <submittedName>
        <fullName evidence="8">Transcription factor</fullName>
    </submittedName>
</protein>
<evidence type="ECO:0000256" key="4">
    <source>
        <dbReference type="ARBA" id="ARBA00023125"/>
    </source>
</evidence>
<evidence type="ECO:0000313" key="9">
    <source>
        <dbReference type="Proteomes" id="UP000037904"/>
    </source>
</evidence>
<evidence type="ECO:0000256" key="2">
    <source>
        <dbReference type="ARBA" id="ARBA00022833"/>
    </source>
</evidence>
<evidence type="ECO:0000256" key="5">
    <source>
        <dbReference type="ARBA" id="ARBA00023163"/>
    </source>
</evidence>
<evidence type="ECO:0000256" key="3">
    <source>
        <dbReference type="ARBA" id="ARBA00023015"/>
    </source>
</evidence>
<keyword evidence="7" id="KW-0732">Signal</keyword>
<dbReference type="EMBL" id="JXCE01001451">
    <property type="protein sequence ID" value="KPA35181.1"/>
    <property type="molecule type" value="Genomic_DNA"/>
</dbReference>
<evidence type="ECO:0000313" key="8">
    <source>
        <dbReference type="EMBL" id="KPA35181.1"/>
    </source>
</evidence>
<keyword evidence="5" id="KW-0804">Transcription</keyword>
<feature type="chain" id="PRO_5005860696" evidence="7">
    <location>
        <begin position="22"/>
        <end position="424"/>
    </location>
</feature>
<keyword evidence="4" id="KW-0238">DNA-binding</keyword>
<keyword evidence="9" id="KW-1185">Reference proteome</keyword>
<dbReference type="InterPro" id="IPR052360">
    <property type="entry name" value="Transcr_Regulatory_Proteins"/>
</dbReference>
<feature type="non-terminal residue" evidence="8">
    <location>
        <position position="424"/>
    </location>
</feature>
<accession>A0A0N0V4G8</accession>
<dbReference type="GO" id="GO:0003677">
    <property type="term" value="F:DNA binding"/>
    <property type="evidence" value="ECO:0007669"/>
    <property type="project" value="UniProtKB-KW"/>
</dbReference>